<sequence>MKKLLLSAALAVTAMLAFTSVASATIISPDPGRPATANGTIEFQGNILTATCSMTLSGTVATTTTVDVGGGSGNCSAGALTLSGFNWLKTVNLDGTWSLSTIRATVAVPVVGNCSYAGTIGGTWASDGVNTILTVFDELSSVEKTGGSPLCINDPVLAGTMTLLGVVTG</sequence>
<evidence type="ECO:0008006" key="4">
    <source>
        <dbReference type="Google" id="ProtNLM"/>
    </source>
</evidence>
<comment type="caution">
    <text evidence="2">The sequence shown here is derived from an EMBL/GenBank/DDBJ whole genome shotgun (WGS) entry which is preliminary data.</text>
</comment>
<gene>
    <name evidence="2" type="ORF">BDZ31_003939</name>
</gene>
<keyword evidence="1" id="KW-0732">Signal</keyword>
<evidence type="ECO:0000256" key="1">
    <source>
        <dbReference type="SAM" id="SignalP"/>
    </source>
</evidence>
<organism evidence="2 3">
    <name type="scientific">Conexibacter arvalis</name>
    <dbReference type="NCBI Taxonomy" id="912552"/>
    <lineage>
        <taxon>Bacteria</taxon>
        <taxon>Bacillati</taxon>
        <taxon>Actinomycetota</taxon>
        <taxon>Thermoleophilia</taxon>
        <taxon>Solirubrobacterales</taxon>
        <taxon>Conexibacteraceae</taxon>
        <taxon>Conexibacter</taxon>
    </lineage>
</organism>
<proteinExistence type="predicted"/>
<protein>
    <recommendedName>
        <fullName evidence="4">Protein activator of alkane oxidation PraB</fullName>
    </recommendedName>
</protein>
<dbReference type="Proteomes" id="UP000585272">
    <property type="component" value="Unassembled WGS sequence"/>
</dbReference>
<dbReference type="AlphaFoldDB" id="A0A840IK74"/>
<name>A0A840IK74_9ACTN</name>
<dbReference type="EMBL" id="JACHNU010000007">
    <property type="protein sequence ID" value="MBB4664328.1"/>
    <property type="molecule type" value="Genomic_DNA"/>
</dbReference>
<evidence type="ECO:0000313" key="3">
    <source>
        <dbReference type="Proteomes" id="UP000585272"/>
    </source>
</evidence>
<feature type="signal peptide" evidence="1">
    <location>
        <begin position="1"/>
        <end position="24"/>
    </location>
</feature>
<reference evidence="2 3" key="1">
    <citation type="submission" date="2020-08" db="EMBL/GenBank/DDBJ databases">
        <title>Genomic Encyclopedia of Archaeal and Bacterial Type Strains, Phase II (KMG-II): from individual species to whole genera.</title>
        <authorList>
            <person name="Goeker M."/>
        </authorList>
    </citation>
    <scope>NUCLEOTIDE SEQUENCE [LARGE SCALE GENOMIC DNA]</scope>
    <source>
        <strain evidence="2 3">DSM 23288</strain>
    </source>
</reference>
<keyword evidence="3" id="KW-1185">Reference proteome</keyword>
<dbReference type="RefSeq" id="WP_183344304.1">
    <property type="nucleotide sequence ID" value="NZ_JACHNU010000007.1"/>
</dbReference>
<evidence type="ECO:0000313" key="2">
    <source>
        <dbReference type="EMBL" id="MBB4664328.1"/>
    </source>
</evidence>
<feature type="chain" id="PRO_5032649493" description="Protein activator of alkane oxidation PraB" evidence="1">
    <location>
        <begin position="25"/>
        <end position="169"/>
    </location>
</feature>
<accession>A0A840IK74</accession>